<gene>
    <name evidence="1" type="ORF">CCMP2556_LOCUS40031</name>
</gene>
<feature type="non-terminal residue" evidence="1">
    <location>
        <position position="1"/>
    </location>
</feature>
<reference evidence="1 2" key="1">
    <citation type="submission" date="2024-02" db="EMBL/GenBank/DDBJ databases">
        <authorList>
            <person name="Chen Y."/>
            <person name="Shah S."/>
            <person name="Dougan E. K."/>
            <person name="Thang M."/>
            <person name="Chan C."/>
        </authorList>
    </citation>
    <scope>NUCLEOTIDE SEQUENCE [LARGE SCALE GENOMIC DNA]</scope>
</reference>
<protein>
    <submittedName>
        <fullName evidence="1">Uncharacterized protein</fullName>
    </submittedName>
</protein>
<name>A0ABP0Q4F5_9DINO</name>
<sequence length="317" mass="34957">TFAVVWANSVAPDLAQVISTNRGASEGAAAFASAYSLGRQESAAAVNLLKKVPPVVKDTLTTLVQFELRHGDADILAMLEHGVPPVDLGNCIRLNAQLLQTTWQQTELQMKSDLELLKGWGRKFDLHASQQGSLDFKFISDRYNRGKSEVEKLMTEKHVLHSCASITMAHAPIVNMQQQMGHSGLTLLIVDATLWPSRAVAIDEAIQMCQAISTGNCRTLAFILLPQPYNTGHKALVNKHRRLLEDKVHGFAEWGFASWAMQLERLSAEDPTSTDLDLRFLAVYHSDSAAELSAYENSVKGKMMADWWDKSTVAGPK</sequence>
<proteinExistence type="predicted"/>
<dbReference type="Proteomes" id="UP001642484">
    <property type="component" value="Unassembled WGS sequence"/>
</dbReference>
<feature type="non-terminal residue" evidence="1">
    <location>
        <position position="317"/>
    </location>
</feature>
<dbReference type="EMBL" id="CAXAMN010023889">
    <property type="protein sequence ID" value="CAK9081890.1"/>
    <property type="molecule type" value="Genomic_DNA"/>
</dbReference>
<accession>A0ABP0Q4F5</accession>
<evidence type="ECO:0000313" key="2">
    <source>
        <dbReference type="Proteomes" id="UP001642484"/>
    </source>
</evidence>
<evidence type="ECO:0000313" key="1">
    <source>
        <dbReference type="EMBL" id="CAK9081890.1"/>
    </source>
</evidence>
<organism evidence="1 2">
    <name type="scientific">Durusdinium trenchii</name>
    <dbReference type="NCBI Taxonomy" id="1381693"/>
    <lineage>
        <taxon>Eukaryota</taxon>
        <taxon>Sar</taxon>
        <taxon>Alveolata</taxon>
        <taxon>Dinophyceae</taxon>
        <taxon>Suessiales</taxon>
        <taxon>Symbiodiniaceae</taxon>
        <taxon>Durusdinium</taxon>
    </lineage>
</organism>
<comment type="caution">
    <text evidence="1">The sequence shown here is derived from an EMBL/GenBank/DDBJ whole genome shotgun (WGS) entry which is preliminary data.</text>
</comment>
<keyword evidence="2" id="KW-1185">Reference proteome</keyword>